<dbReference type="Gene3D" id="3.40.50.2300">
    <property type="match status" value="2"/>
</dbReference>
<proteinExistence type="inferred from homology"/>
<dbReference type="RefSeq" id="WP_091518343.1">
    <property type="nucleotide sequence ID" value="NZ_FORF01000002.1"/>
</dbReference>
<dbReference type="OrthoDB" id="9762849at2"/>
<feature type="domain" description="Leucine-binding protein" evidence="4">
    <location>
        <begin position="34"/>
        <end position="377"/>
    </location>
</feature>
<dbReference type="InterPro" id="IPR051010">
    <property type="entry name" value="BCAA_transport"/>
</dbReference>
<dbReference type="Pfam" id="PF13458">
    <property type="entry name" value="Peripla_BP_6"/>
    <property type="match status" value="1"/>
</dbReference>
<protein>
    <submittedName>
        <fullName evidence="5">Branched-chain amino acid transport system substrate-binding protein</fullName>
    </submittedName>
</protein>
<dbReference type="PROSITE" id="PS51318">
    <property type="entry name" value="TAT"/>
    <property type="match status" value="1"/>
</dbReference>
<accession>A0A1I3IGC5</accession>
<dbReference type="InterPro" id="IPR006311">
    <property type="entry name" value="TAT_signal"/>
</dbReference>
<organism evidence="5 6">
    <name type="scientific">Aquamicrobium aerolatum DSM 21857</name>
    <dbReference type="NCBI Taxonomy" id="1121003"/>
    <lineage>
        <taxon>Bacteria</taxon>
        <taxon>Pseudomonadati</taxon>
        <taxon>Pseudomonadota</taxon>
        <taxon>Alphaproteobacteria</taxon>
        <taxon>Hyphomicrobiales</taxon>
        <taxon>Phyllobacteriaceae</taxon>
        <taxon>Aerobium</taxon>
    </lineage>
</organism>
<reference evidence="6" key="1">
    <citation type="submission" date="2016-10" db="EMBL/GenBank/DDBJ databases">
        <authorList>
            <person name="Varghese N."/>
            <person name="Submissions S."/>
        </authorList>
    </citation>
    <scope>NUCLEOTIDE SEQUENCE [LARGE SCALE GENOMIC DNA]</scope>
    <source>
        <strain evidence="6">DSM 21857</strain>
    </source>
</reference>
<dbReference type="Proteomes" id="UP000242763">
    <property type="component" value="Unassembled WGS sequence"/>
</dbReference>
<dbReference type="PANTHER" id="PTHR30483">
    <property type="entry name" value="LEUCINE-SPECIFIC-BINDING PROTEIN"/>
    <property type="match status" value="1"/>
</dbReference>
<comment type="similarity">
    <text evidence="1">Belongs to the leucine-binding protein family.</text>
</comment>
<evidence type="ECO:0000256" key="1">
    <source>
        <dbReference type="ARBA" id="ARBA00010062"/>
    </source>
</evidence>
<dbReference type="InterPro" id="IPR028081">
    <property type="entry name" value="Leu-bd"/>
</dbReference>
<gene>
    <name evidence="5" type="ORF">SAMN03080618_00579</name>
</gene>
<dbReference type="GO" id="GO:0006865">
    <property type="term" value="P:amino acid transport"/>
    <property type="evidence" value="ECO:0007669"/>
    <property type="project" value="UniProtKB-KW"/>
</dbReference>
<dbReference type="CDD" id="cd06332">
    <property type="entry name" value="PBP1_aromatic_compounds-like"/>
    <property type="match status" value="1"/>
</dbReference>
<keyword evidence="2" id="KW-0732">Signal</keyword>
<evidence type="ECO:0000259" key="4">
    <source>
        <dbReference type="Pfam" id="PF13458"/>
    </source>
</evidence>
<evidence type="ECO:0000313" key="5">
    <source>
        <dbReference type="EMBL" id="SFI46981.1"/>
    </source>
</evidence>
<sequence length="419" mass="46419">MQRRQFLKSTGAVLSASAFGTLATPAILRADNAPIRIGLMTPLSGVVAAGGREIAEGFNLFWEERGHEIAGRKVEIITEDDAGNPDTALQKARRLVEQEKVDFLFGNLLANTGLAVANYVKDNGTPYFIPVIAADDLTQRQRIRNVIRVAGYTASQMSRPLADWALKQGYKRVATIGQDYSFGHEQCAGFAQVFSEGGGEIVAQLWNPLNTADFSPYIGQLASMNLDAVFAMELGADATRFLKQYSDFGLKGNLPLLGAQNFTDQSVIRTMGDECEGVISSAHFAEGSENPETRKFVENYTKKFGKMPSLYGFSHYSGALWVGQVIESLNGDISDRDLFIDTVLASELPNSPLGRPVKFDDYGNPVYDIYIRKVVKNDEGKFWNVPIETYEQVSQFWTYDPEEYLKSPAFSRDYQGIKK</sequence>
<keyword evidence="3" id="KW-0813">Transport</keyword>
<dbReference type="SUPFAM" id="SSF53822">
    <property type="entry name" value="Periplasmic binding protein-like I"/>
    <property type="match status" value="1"/>
</dbReference>
<dbReference type="EMBL" id="FORF01000002">
    <property type="protein sequence ID" value="SFI46981.1"/>
    <property type="molecule type" value="Genomic_DNA"/>
</dbReference>
<keyword evidence="6" id="KW-1185">Reference proteome</keyword>
<evidence type="ECO:0000313" key="6">
    <source>
        <dbReference type="Proteomes" id="UP000242763"/>
    </source>
</evidence>
<dbReference type="PANTHER" id="PTHR30483:SF6">
    <property type="entry name" value="PERIPLASMIC BINDING PROTEIN OF ABC TRANSPORTER FOR NATURAL AMINO ACIDS"/>
    <property type="match status" value="1"/>
</dbReference>
<evidence type="ECO:0000256" key="2">
    <source>
        <dbReference type="ARBA" id="ARBA00022729"/>
    </source>
</evidence>
<name>A0A1I3IGC5_9HYPH</name>
<dbReference type="STRING" id="1121003.SAMN03080618_00579"/>
<evidence type="ECO:0000256" key="3">
    <source>
        <dbReference type="ARBA" id="ARBA00022970"/>
    </source>
</evidence>
<keyword evidence="3" id="KW-0029">Amino-acid transport</keyword>
<dbReference type="InterPro" id="IPR028082">
    <property type="entry name" value="Peripla_BP_I"/>
</dbReference>
<dbReference type="AlphaFoldDB" id="A0A1I3IGC5"/>